<evidence type="ECO:0000313" key="2">
    <source>
        <dbReference type="EMBL" id="SON49759.1"/>
    </source>
</evidence>
<name>A0A2N8ZCX7_9VIBR</name>
<dbReference type="KEGG" id="vta:A1780"/>
<dbReference type="EMBL" id="LT960611">
    <property type="protein sequence ID" value="SON49759.1"/>
    <property type="molecule type" value="Genomic_DNA"/>
</dbReference>
<dbReference type="InterPro" id="IPR036868">
    <property type="entry name" value="TusA-like_sf"/>
</dbReference>
<organism evidence="2 3">
    <name type="scientific">Vibrio tapetis subsp. tapetis</name>
    <dbReference type="NCBI Taxonomy" id="1671868"/>
    <lineage>
        <taxon>Bacteria</taxon>
        <taxon>Pseudomonadati</taxon>
        <taxon>Pseudomonadota</taxon>
        <taxon>Gammaproteobacteria</taxon>
        <taxon>Vibrionales</taxon>
        <taxon>Vibrionaceae</taxon>
        <taxon>Vibrio</taxon>
    </lineage>
</organism>
<evidence type="ECO:0000259" key="1">
    <source>
        <dbReference type="Pfam" id="PF10006"/>
    </source>
</evidence>
<dbReference type="InterPro" id="IPR018720">
    <property type="entry name" value="DUF2249"/>
</dbReference>
<dbReference type="Pfam" id="PF10006">
    <property type="entry name" value="DUF2249"/>
    <property type="match status" value="1"/>
</dbReference>
<dbReference type="RefSeq" id="WP_102522370.1">
    <property type="nucleotide sequence ID" value="NZ_LT960611.1"/>
</dbReference>
<proteinExistence type="predicted"/>
<dbReference type="Proteomes" id="UP000235828">
    <property type="component" value="Chromosome A"/>
</dbReference>
<sequence>MDLQQVTSLDVSELEPPQPMQLITAALQKLAIGEVVSVKHRRIPFPLFDMLAGRFDYFCDEITSSHYQIYFWQLKDSKAKALAEHLSLNSRSKDQRDLEKLDLEKLALKKLGNHKSSSEHDK</sequence>
<reference evidence="2 3" key="1">
    <citation type="submission" date="2017-10" db="EMBL/GenBank/DDBJ databases">
        <authorList>
            <person name="Banno H."/>
            <person name="Chua N.-H."/>
        </authorList>
    </citation>
    <scope>NUCLEOTIDE SEQUENCE [LARGE SCALE GENOMIC DNA]</scope>
    <source>
        <strain evidence="2">Vibrio tapetis CECT4600</strain>
    </source>
</reference>
<dbReference type="AlphaFoldDB" id="A0A2N8ZCX7"/>
<feature type="domain" description="DUF2249" evidence="1">
    <location>
        <begin position="9"/>
        <end position="70"/>
    </location>
</feature>
<evidence type="ECO:0000313" key="3">
    <source>
        <dbReference type="Proteomes" id="UP000235828"/>
    </source>
</evidence>
<protein>
    <recommendedName>
        <fullName evidence="1">DUF2249 domain-containing protein</fullName>
    </recommendedName>
</protein>
<gene>
    <name evidence="2" type="ORF">VTAP4600_A1780</name>
</gene>
<keyword evidence="3" id="KW-1185">Reference proteome</keyword>
<dbReference type="OrthoDB" id="5958858at2"/>
<accession>A0A2N8ZCX7</accession>
<dbReference type="SUPFAM" id="SSF64307">
    <property type="entry name" value="SirA-like"/>
    <property type="match status" value="1"/>
</dbReference>